<comment type="caution">
    <text evidence="1">The sequence shown here is derived from an EMBL/GenBank/DDBJ whole genome shotgun (WGS) entry which is preliminary data.</text>
</comment>
<reference evidence="1 2" key="1">
    <citation type="submission" date="2018-08" db="EMBL/GenBank/DDBJ databases">
        <title>Comparative genomics of wild bee and flower associated Lactobacillus reveals potential adaptation to the bee host.</title>
        <authorList>
            <person name="Vuong H.Q."/>
            <person name="Mcfrederick Q.S."/>
        </authorList>
    </citation>
    <scope>NUCLEOTIDE SEQUENCE [LARGE SCALE GENOMIC DNA]</scope>
    <source>
        <strain evidence="1 2">HV_04</strain>
    </source>
</reference>
<gene>
    <name evidence="1" type="ORF">DY048_07050</name>
</gene>
<protein>
    <recommendedName>
        <fullName evidence="3">DUF2560 family protein</fullName>
    </recommendedName>
</protein>
<accession>A0ABY2YRK1</accession>
<proteinExistence type="predicted"/>
<keyword evidence="2" id="KW-1185">Reference proteome</keyword>
<evidence type="ECO:0008006" key="3">
    <source>
        <dbReference type="Google" id="ProtNLM"/>
    </source>
</evidence>
<dbReference type="RefSeq" id="WP_105988561.1">
    <property type="nucleotide sequence ID" value="NZ_POST01000016.1"/>
</dbReference>
<dbReference type="EMBL" id="QUAM01000006">
    <property type="protein sequence ID" value="TPR12760.1"/>
    <property type="molecule type" value="Genomic_DNA"/>
</dbReference>
<sequence length="71" mass="8077">MGKKVEASYNDILEDIVLMEDFSNNELINLAIASLVTADAREFDLYSFARHATTASKKFIKDFAEEENENE</sequence>
<name>A0ABY2YRK1_9LACO</name>
<organism evidence="1 2">
    <name type="scientific">Apilactobacillus timberlakei</name>
    <dbReference type="NCBI Taxonomy" id="2008380"/>
    <lineage>
        <taxon>Bacteria</taxon>
        <taxon>Bacillati</taxon>
        <taxon>Bacillota</taxon>
        <taxon>Bacilli</taxon>
        <taxon>Lactobacillales</taxon>
        <taxon>Lactobacillaceae</taxon>
        <taxon>Apilactobacillus</taxon>
    </lineage>
</organism>
<evidence type="ECO:0000313" key="1">
    <source>
        <dbReference type="EMBL" id="TPR12760.1"/>
    </source>
</evidence>
<dbReference type="Proteomes" id="UP000767392">
    <property type="component" value="Unassembled WGS sequence"/>
</dbReference>
<evidence type="ECO:0000313" key="2">
    <source>
        <dbReference type="Proteomes" id="UP000767392"/>
    </source>
</evidence>